<dbReference type="EMBL" id="BLRX01000381">
    <property type="protein sequence ID" value="GFP26120.1"/>
    <property type="molecule type" value="Genomic_DNA"/>
</dbReference>
<organism evidence="1 2">
    <name type="scientific">Candidatus Hakubella thermalkaliphila</name>
    <dbReference type="NCBI Taxonomy" id="2754717"/>
    <lineage>
        <taxon>Bacteria</taxon>
        <taxon>Bacillati</taxon>
        <taxon>Actinomycetota</taxon>
        <taxon>Actinomycetota incertae sedis</taxon>
        <taxon>Candidatus Hakubellales</taxon>
        <taxon>Candidatus Hakubellaceae</taxon>
        <taxon>Candidatus Hakubella</taxon>
    </lineage>
</organism>
<reference evidence="1 2" key="1">
    <citation type="journal article" date="2020" name="Front. Microbiol.">
        <title>Single-cell genomics of novel Actinobacteria with the Wood-Ljungdahl pathway discovered in a serpentinizing system.</title>
        <authorList>
            <person name="Merino N."/>
            <person name="Kawai M."/>
            <person name="Boyd E.S."/>
            <person name="Colman D.R."/>
            <person name="McGlynn S.E."/>
            <person name="Nealson K.H."/>
            <person name="Kurokawa K."/>
            <person name="Hongoh Y."/>
        </authorList>
    </citation>
    <scope>NUCLEOTIDE SEQUENCE [LARGE SCALE GENOMIC DNA]</scope>
    <source>
        <strain evidence="1 2">S25</strain>
    </source>
</reference>
<dbReference type="Gene3D" id="3.40.30.10">
    <property type="entry name" value="Glutaredoxin"/>
    <property type="match status" value="1"/>
</dbReference>
<feature type="non-terminal residue" evidence="1">
    <location>
        <position position="1"/>
    </location>
</feature>
<dbReference type="Proteomes" id="UP000543224">
    <property type="component" value="Unassembled WGS sequence"/>
</dbReference>
<evidence type="ECO:0000313" key="1">
    <source>
        <dbReference type="EMBL" id="GFP26120.1"/>
    </source>
</evidence>
<evidence type="ECO:0008006" key="3">
    <source>
        <dbReference type="Google" id="ProtNLM"/>
    </source>
</evidence>
<protein>
    <recommendedName>
        <fullName evidence="3">Thioredoxin domain-containing protein</fullName>
    </recommendedName>
</protein>
<accession>A0A6V8P2Q4</accession>
<dbReference type="InterPro" id="IPR036249">
    <property type="entry name" value="Thioredoxin-like_sf"/>
</dbReference>
<dbReference type="SUPFAM" id="SSF52833">
    <property type="entry name" value="Thioredoxin-like"/>
    <property type="match status" value="1"/>
</dbReference>
<sequence>WATWCDECREEKPAMQRLYEKMQGSPFQMLTIIYRDDAKRAADYMKMNGYTISCFRTHSSTNIKNQEFFFRLTSSTSAIDQQIAQ</sequence>
<gene>
    <name evidence="1" type="ORF">HKBW3S25_01608</name>
</gene>
<proteinExistence type="predicted"/>
<evidence type="ECO:0000313" key="2">
    <source>
        <dbReference type="Proteomes" id="UP000543224"/>
    </source>
</evidence>
<dbReference type="AlphaFoldDB" id="A0A6V8P2Q4"/>
<name>A0A6V8P2Q4_9ACTN</name>
<dbReference type="CDD" id="cd02966">
    <property type="entry name" value="TlpA_like_family"/>
    <property type="match status" value="1"/>
</dbReference>
<comment type="caution">
    <text evidence="1">The sequence shown here is derived from an EMBL/GenBank/DDBJ whole genome shotgun (WGS) entry which is preliminary data.</text>
</comment>